<dbReference type="EMBL" id="REGR01000003">
    <property type="protein sequence ID" value="RXZ44534.1"/>
    <property type="molecule type" value="Genomic_DNA"/>
</dbReference>
<sequence>MEHFSWQRGDLQWEVRVRRKGFPLQCKTFDTKAEAEAEAWASVIESEMVRGVFTGLPRQL</sequence>
<reference evidence="1 2" key="1">
    <citation type="submission" date="2018-10" db="EMBL/GenBank/DDBJ databases">
        <title>Draft genome of Fastidiocella sp. strain 375T, a bacterium isolated from a karstic cave dripping water.</title>
        <authorList>
            <person name="Coelho C."/>
            <person name="Verissimo A."/>
            <person name="Tiago I."/>
        </authorList>
    </citation>
    <scope>NUCLEOTIDE SEQUENCE [LARGE SCALE GENOMIC DNA]</scope>
    <source>
        <strain evidence="1 2">CAVE-375</strain>
    </source>
</reference>
<dbReference type="RefSeq" id="WP_166726920.1">
    <property type="nucleotide sequence ID" value="NZ_REGR01000003.1"/>
</dbReference>
<comment type="caution">
    <text evidence="1">The sequence shown here is derived from an EMBL/GenBank/DDBJ whole genome shotgun (WGS) entry which is preliminary data.</text>
</comment>
<evidence type="ECO:0000313" key="1">
    <source>
        <dbReference type="EMBL" id="RXZ44534.1"/>
    </source>
</evidence>
<evidence type="ECO:0008006" key="3">
    <source>
        <dbReference type="Google" id="ProtNLM"/>
    </source>
</evidence>
<name>A0ABY0FE80_9NEIS</name>
<keyword evidence="2" id="KW-1185">Reference proteome</keyword>
<dbReference type="Proteomes" id="UP000290682">
    <property type="component" value="Unassembled WGS sequence"/>
</dbReference>
<protein>
    <recommendedName>
        <fullName evidence="3">DUF1508 domain-containing protein</fullName>
    </recommendedName>
</protein>
<evidence type="ECO:0000313" key="2">
    <source>
        <dbReference type="Proteomes" id="UP000290682"/>
    </source>
</evidence>
<organism evidence="1 2">
    <name type="scientific">Crenobacter cavernae</name>
    <dbReference type="NCBI Taxonomy" id="2290923"/>
    <lineage>
        <taxon>Bacteria</taxon>
        <taxon>Pseudomonadati</taxon>
        <taxon>Pseudomonadota</taxon>
        <taxon>Betaproteobacteria</taxon>
        <taxon>Neisseriales</taxon>
        <taxon>Neisseriaceae</taxon>
        <taxon>Crenobacter</taxon>
    </lineage>
</organism>
<gene>
    <name evidence="1" type="ORF">EBB06_05385</name>
</gene>
<proteinExistence type="predicted"/>
<accession>A0ABY0FE80</accession>